<dbReference type="InterPro" id="IPR051260">
    <property type="entry name" value="Diverse_substr_monoxygenases"/>
</dbReference>
<dbReference type="InterPro" id="IPR011251">
    <property type="entry name" value="Luciferase-like_dom"/>
</dbReference>
<organism evidence="2 3">
    <name type="scientific">Rhodococcus rhodochrous KG-21</name>
    <dbReference type="NCBI Taxonomy" id="1441923"/>
    <lineage>
        <taxon>Bacteria</taxon>
        <taxon>Bacillati</taxon>
        <taxon>Actinomycetota</taxon>
        <taxon>Actinomycetes</taxon>
        <taxon>Mycobacteriales</taxon>
        <taxon>Nocardiaceae</taxon>
        <taxon>Rhodococcus</taxon>
    </lineage>
</organism>
<dbReference type="PANTHER" id="PTHR30011">
    <property type="entry name" value="ALKANESULFONATE MONOOXYGENASE-RELATED"/>
    <property type="match status" value="1"/>
</dbReference>
<dbReference type="InterPro" id="IPR036661">
    <property type="entry name" value="Luciferase-like_sf"/>
</dbReference>
<dbReference type="PANTHER" id="PTHR30011:SF32">
    <property type="entry name" value="CONSERVED PROTEIN"/>
    <property type="match status" value="1"/>
</dbReference>
<dbReference type="AlphaFoldDB" id="A0A0M9WPD0"/>
<dbReference type="EMBL" id="AZYO01000016">
    <property type="protein sequence ID" value="KOS56560.1"/>
    <property type="molecule type" value="Genomic_DNA"/>
</dbReference>
<sequence>MDVGVVYFFTDQGPDPIEFGQAAEGYGFESLFVPEHTHFPVSRKTDYPISYGGPELPGFYLRTYDQIVTLSMIAAHTRTIMLGTGVCLLAQHDPIAKAKQIATLDHLSGGRVICGVGMGWNVEEAEAHGVVWKQRYSTVRDKLKVMQALWTQEEASYDGQRASLAPSWAWPKPAQPNGPRIYLGGAGPTTMQHAAEWADAWYVVPPADDPTLTKSVSEFRRLVEETGRDPDSVGIAVASAPPDPAVLDSYRELGIERAVVWVDPANDPGEGMRNLETVSKVLAQIS</sequence>
<evidence type="ECO:0000259" key="1">
    <source>
        <dbReference type="Pfam" id="PF00296"/>
    </source>
</evidence>
<dbReference type="Gene3D" id="3.20.20.30">
    <property type="entry name" value="Luciferase-like domain"/>
    <property type="match status" value="1"/>
</dbReference>
<name>A0A0M9WPD0_RHORH</name>
<dbReference type="NCBIfam" id="TIGR03619">
    <property type="entry name" value="F420_Rv2161c"/>
    <property type="match status" value="1"/>
</dbReference>
<dbReference type="SUPFAM" id="SSF51679">
    <property type="entry name" value="Bacterial luciferase-like"/>
    <property type="match status" value="1"/>
</dbReference>
<proteinExistence type="predicted"/>
<gene>
    <name evidence="2" type="ORF">Z051_08805</name>
</gene>
<evidence type="ECO:0000313" key="3">
    <source>
        <dbReference type="Proteomes" id="UP000037712"/>
    </source>
</evidence>
<feature type="domain" description="Luciferase-like" evidence="1">
    <location>
        <begin position="17"/>
        <end position="239"/>
    </location>
</feature>
<dbReference type="GO" id="GO:0016705">
    <property type="term" value="F:oxidoreductase activity, acting on paired donors, with incorporation or reduction of molecular oxygen"/>
    <property type="evidence" value="ECO:0007669"/>
    <property type="project" value="InterPro"/>
</dbReference>
<dbReference type="Pfam" id="PF00296">
    <property type="entry name" value="Bac_luciferase"/>
    <property type="match status" value="1"/>
</dbReference>
<reference evidence="2 3" key="1">
    <citation type="journal article" date="2015" name="Genome Announc.">
        <title>Draft Genome Sequence of Rhodococcus rhodochrous Strain KG-21, a Soil Isolate from Oil Fields of Krishna-Godavari Basin, India.</title>
        <authorList>
            <person name="Dawar C."/>
            <person name="Aggarwal R.K."/>
        </authorList>
    </citation>
    <scope>NUCLEOTIDE SEQUENCE [LARGE SCALE GENOMIC DNA]</scope>
    <source>
        <strain evidence="2 3">KG-21</strain>
    </source>
</reference>
<protein>
    <submittedName>
        <fullName evidence="2">Oxidoreductase</fullName>
    </submittedName>
</protein>
<evidence type="ECO:0000313" key="2">
    <source>
        <dbReference type="EMBL" id="KOS56560.1"/>
    </source>
</evidence>
<dbReference type="InterPro" id="IPR019921">
    <property type="entry name" value="Lucif-like_OxRdtase_Rv2161c"/>
</dbReference>
<dbReference type="Proteomes" id="UP000037712">
    <property type="component" value="Unassembled WGS sequence"/>
</dbReference>
<dbReference type="RefSeq" id="WP_054372315.1">
    <property type="nucleotide sequence ID" value="NZ_AZYO01000016.1"/>
</dbReference>
<reference evidence="3" key="2">
    <citation type="submission" date="2015-01" db="EMBL/GenBank/DDBJ databases">
        <title>Draft genome sequence of potential hydrocarbon metabolising strain of Rhodococcus rhodochrous.</title>
        <authorList>
            <person name="Aggarwal R.K."/>
            <person name="Dawar C."/>
        </authorList>
    </citation>
    <scope>NUCLEOTIDE SEQUENCE [LARGE SCALE GENOMIC DNA]</scope>
    <source>
        <strain evidence="3">KG-21</strain>
    </source>
</reference>
<accession>A0A0M9WPD0</accession>
<dbReference type="PATRIC" id="fig|1441923.3.peg.1952"/>
<comment type="caution">
    <text evidence="2">The sequence shown here is derived from an EMBL/GenBank/DDBJ whole genome shotgun (WGS) entry which is preliminary data.</text>
</comment>